<dbReference type="NCBIfam" id="NF006367">
    <property type="entry name" value="PRK08591.1"/>
    <property type="match status" value="1"/>
</dbReference>
<dbReference type="Pfam" id="PF02786">
    <property type="entry name" value="CPSase_L_D2"/>
    <property type="match status" value="1"/>
</dbReference>
<keyword evidence="4" id="KW-0092">Biotin</keyword>
<dbReference type="PANTHER" id="PTHR18866">
    <property type="entry name" value="CARBOXYLASE:PYRUVATE/ACETYL-COA/PROPIONYL-COA CARBOXYLASE"/>
    <property type="match status" value="1"/>
</dbReference>
<dbReference type="SUPFAM" id="SSF56059">
    <property type="entry name" value="Glutathione synthetase ATP-binding domain-like"/>
    <property type="match status" value="1"/>
</dbReference>
<feature type="domain" description="ATP-grasp" evidence="5">
    <location>
        <begin position="118"/>
        <end position="319"/>
    </location>
</feature>
<evidence type="ECO:0000256" key="2">
    <source>
        <dbReference type="ARBA" id="ARBA00022741"/>
    </source>
</evidence>
<dbReference type="InterPro" id="IPR005481">
    <property type="entry name" value="BC-like_N"/>
</dbReference>
<dbReference type="SUPFAM" id="SSF51246">
    <property type="entry name" value="Rudiment single hybrid motif"/>
    <property type="match status" value="1"/>
</dbReference>
<dbReference type="InterPro" id="IPR005482">
    <property type="entry name" value="Biotin_COase_C"/>
</dbReference>
<dbReference type="InterPro" id="IPR050856">
    <property type="entry name" value="Biotin_carboxylase_complex"/>
</dbReference>
<sequence>MKVLIANRGEIAVRVMRACHDHEVATVAVYADCDRRSPHVRYAGQAVALGANEPGDSYLCVDKIISAARETGADAIHPGYGFLAENALFARAVADAGLTFIGPSADVIALMGGKVAARVAAAKANFPTVPGTEGTVSEDASESELQSVGDAVGYPLFVKAVAGGGGKGMRLVRTADLLVRSIESARSEATSAFGDGAVYLERCIERGRHIEVQVLADNHGTVIPFVERECSIQRRHQKVIEESPSPVITEKTRRALAEAAVRLATSVGYTNAGTIECLYDEHSEEFYFLEMNTRLQVEHPVTEMVTGIDLVRWQLRIAQGEPLTIDPERAITPEGHAFECRVYAEDPAVGFMPSPGLLETYREPAGPGIRVDAGVEVGFEVPMFYDSMVSKVISHAVDRRQAIARMIRALNEYEISGVPTTVPLFRWLLEDTDFIAGRFDTTYLDRVLEKRDGASFSLSTDDRAVEQLVIVAAAISIAVKGLGSTAGQVGVDDSSKWRRAARMEGLQ</sequence>
<dbReference type="InterPro" id="IPR011764">
    <property type="entry name" value="Biotin_carboxylation_dom"/>
</dbReference>
<dbReference type="AlphaFoldDB" id="A0A382BQY8"/>
<dbReference type="InterPro" id="IPR011761">
    <property type="entry name" value="ATP-grasp"/>
</dbReference>
<evidence type="ECO:0008006" key="8">
    <source>
        <dbReference type="Google" id="ProtNLM"/>
    </source>
</evidence>
<dbReference type="FunFam" id="3.40.50.20:FF:000010">
    <property type="entry name" value="Propionyl-CoA carboxylase subunit alpha"/>
    <property type="match status" value="1"/>
</dbReference>
<keyword evidence="1" id="KW-0436">Ligase</keyword>
<proteinExistence type="predicted"/>
<evidence type="ECO:0000256" key="1">
    <source>
        <dbReference type="ARBA" id="ARBA00022598"/>
    </source>
</evidence>
<protein>
    <recommendedName>
        <fullName evidence="8">Pyruvate carboxylase subunit A</fullName>
    </recommendedName>
</protein>
<dbReference type="PANTHER" id="PTHR18866:SF33">
    <property type="entry name" value="METHYLCROTONOYL-COA CARBOXYLASE SUBUNIT ALPHA, MITOCHONDRIAL-RELATED"/>
    <property type="match status" value="1"/>
</dbReference>
<dbReference type="InterPro" id="IPR016185">
    <property type="entry name" value="PreATP-grasp_dom_sf"/>
</dbReference>
<dbReference type="Pfam" id="PF02785">
    <property type="entry name" value="Biotin_carb_C"/>
    <property type="match status" value="1"/>
</dbReference>
<dbReference type="GO" id="GO:0005524">
    <property type="term" value="F:ATP binding"/>
    <property type="evidence" value="ECO:0007669"/>
    <property type="project" value="UniProtKB-KW"/>
</dbReference>
<dbReference type="SUPFAM" id="SSF52440">
    <property type="entry name" value="PreATP-grasp domain"/>
    <property type="match status" value="1"/>
</dbReference>
<dbReference type="InterPro" id="IPR011054">
    <property type="entry name" value="Rudment_hybrid_motif"/>
</dbReference>
<dbReference type="InterPro" id="IPR005479">
    <property type="entry name" value="CPAse_ATP-bd"/>
</dbReference>
<dbReference type="GO" id="GO:0046872">
    <property type="term" value="F:metal ion binding"/>
    <property type="evidence" value="ECO:0007669"/>
    <property type="project" value="InterPro"/>
</dbReference>
<dbReference type="Gene3D" id="3.30.470.20">
    <property type="entry name" value="ATP-grasp fold, B domain"/>
    <property type="match status" value="1"/>
</dbReference>
<dbReference type="SMART" id="SM00878">
    <property type="entry name" value="Biotin_carb_C"/>
    <property type="match status" value="1"/>
</dbReference>
<organism evidence="7">
    <name type="scientific">marine metagenome</name>
    <dbReference type="NCBI Taxonomy" id="408172"/>
    <lineage>
        <taxon>unclassified sequences</taxon>
        <taxon>metagenomes</taxon>
        <taxon>ecological metagenomes</taxon>
    </lineage>
</organism>
<dbReference type="EMBL" id="UINC01030714">
    <property type="protein sequence ID" value="SVB15557.1"/>
    <property type="molecule type" value="Genomic_DNA"/>
</dbReference>
<dbReference type="Pfam" id="PF00289">
    <property type="entry name" value="Biotin_carb_N"/>
    <property type="match status" value="1"/>
</dbReference>
<evidence type="ECO:0000256" key="4">
    <source>
        <dbReference type="ARBA" id="ARBA00023267"/>
    </source>
</evidence>
<gene>
    <name evidence="7" type="ORF">METZ01_LOCUS168411</name>
</gene>
<evidence type="ECO:0000313" key="7">
    <source>
        <dbReference type="EMBL" id="SVB15557.1"/>
    </source>
</evidence>
<keyword evidence="2" id="KW-0547">Nucleotide-binding</keyword>
<dbReference type="PROSITE" id="PS00867">
    <property type="entry name" value="CPSASE_2"/>
    <property type="match status" value="1"/>
</dbReference>
<accession>A0A382BQY8</accession>
<keyword evidence="3" id="KW-0067">ATP-binding</keyword>
<evidence type="ECO:0000259" key="6">
    <source>
        <dbReference type="PROSITE" id="PS50979"/>
    </source>
</evidence>
<evidence type="ECO:0000259" key="5">
    <source>
        <dbReference type="PROSITE" id="PS50975"/>
    </source>
</evidence>
<reference evidence="7" key="1">
    <citation type="submission" date="2018-05" db="EMBL/GenBank/DDBJ databases">
        <authorList>
            <person name="Lanie J.A."/>
            <person name="Ng W.-L."/>
            <person name="Kazmierczak K.M."/>
            <person name="Andrzejewski T.M."/>
            <person name="Davidsen T.M."/>
            <person name="Wayne K.J."/>
            <person name="Tettelin H."/>
            <person name="Glass J.I."/>
            <person name="Rusch D."/>
            <person name="Podicherti R."/>
            <person name="Tsui H.-C.T."/>
            <person name="Winkler M.E."/>
        </authorList>
    </citation>
    <scope>NUCLEOTIDE SEQUENCE</scope>
</reference>
<evidence type="ECO:0000256" key="3">
    <source>
        <dbReference type="ARBA" id="ARBA00022840"/>
    </source>
</evidence>
<feature type="domain" description="Biotin carboxylation" evidence="6">
    <location>
        <begin position="1"/>
        <end position="449"/>
    </location>
</feature>
<dbReference type="GO" id="GO:0016874">
    <property type="term" value="F:ligase activity"/>
    <property type="evidence" value="ECO:0007669"/>
    <property type="project" value="UniProtKB-KW"/>
</dbReference>
<dbReference type="PROSITE" id="PS50975">
    <property type="entry name" value="ATP_GRASP"/>
    <property type="match status" value="1"/>
</dbReference>
<name>A0A382BQY8_9ZZZZ</name>
<dbReference type="PROSITE" id="PS50979">
    <property type="entry name" value="BC"/>
    <property type="match status" value="1"/>
</dbReference>